<organism evidence="3">
    <name type="scientific">Vitis vinifera</name>
    <name type="common">Grape</name>
    <dbReference type="NCBI Taxonomy" id="29760"/>
    <lineage>
        <taxon>Eukaryota</taxon>
        <taxon>Viridiplantae</taxon>
        <taxon>Streptophyta</taxon>
        <taxon>Embryophyta</taxon>
        <taxon>Tracheophyta</taxon>
        <taxon>Spermatophyta</taxon>
        <taxon>Magnoliopsida</taxon>
        <taxon>eudicotyledons</taxon>
        <taxon>Gunneridae</taxon>
        <taxon>Pentapetalae</taxon>
        <taxon>rosids</taxon>
        <taxon>Vitales</taxon>
        <taxon>Vitaceae</taxon>
        <taxon>Viteae</taxon>
        <taxon>Vitis</taxon>
    </lineage>
</organism>
<dbReference type="Pfam" id="PF17919">
    <property type="entry name" value="RT_RNaseH_2"/>
    <property type="match status" value="1"/>
</dbReference>
<name>A5B3I8_VITVI</name>
<dbReference type="PANTHER" id="PTHR48475">
    <property type="entry name" value="RIBONUCLEASE H"/>
    <property type="match status" value="1"/>
</dbReference>
<accession>A5B3I8</accession>
<dbReference type="InterPro" id="IPR043502">
    <property type="entry name" value="DNA/RNA_pol_sf"/>
</dbReference>
<reference evidence="3" key="1">
    <citation type="journal article" date="2007" name="PLoS ONE">
        <title>The first genome sequence of an elite grapevine cultivar (Pinot noir Vitis vinifera L.): coping with a highly heterozygous genome.</title>
        <authorList>
            <person name="Velasco R."/>
            <person name="Zharkikh A."/>
            <person name="Troggio M."/>
            <person name="Cartwright D.A."/>
            <person name="Cestaro A."/>
            <person name="Pruss D."/>
            <person name="Pindo M."/>
            <person name="FitzGerald L.M."/>
            <person name="Vezzulli S."/>
            <person name="Reid J."/>
            <person name="Malacarne G."/>
            <person name="Iliev D."/>
            <person name="Coppola G."/>
            <person name="Wardell B."/>
            <person name="Micheletti D."/>
            <person name="Macalma T."/>
            <person name="Facci M."/>
            <person name="Mitchell J.T."/>
            <person name="Perazzolli M."/>
            <person name="Eldredge G."/>
            <person name="Gatto P."/>
            <person name="Oyzerski R."/>
            <person name="Moretto M."/>
            <person name="Gutin N."/>
            <person name="Stefanini M."/>
            <person name="Chen Y."/>
            <person name="Segala C."/>
            <person name="Davenport C."/>
            <person name="Dematte L."/>
            <person name="Mraz A."/>
            <person name="Battilana J."/>
            <person name="Stormo K."/>
            <person name="Costa F."/>
            <person name="Tao Q."/>
            <person name="Si-Ammour A."/>
            <person name="Harkins T."/>
            <person name="Lackey A."/>
            <person name="Perbost C."/>
            <person name="Taillon B."/>
            <person name="Stella A."/>
            <person name="Solovyev V."/>
            <person name="Fawcett J.A."/>
            <person name="Sterck L."/>
            <person name="Vandepoele K."/>
            <person name="Grando S.M."/>
            <person name="Toppo S."/>
            <person name="Moser C."/>
            <person name="Lanchbury J."/>
            <person name="Bogden R."/>
            <person name="Skolnick M."/>
            <person name="Sgaramella V."/>
            <person name="Bhatnagar S.K."/>
            <person name="Fontana P."/>
            <person name="Gutin A."/>
            <person name="Van de Peer Y."/>
            <person name="Salamini F."/>
            <person name="Viola R."/>
        </authorList>
    </citation>
    <scope>NUCLEOTIDE SEQUENCE</scope>
</reference>
<gene>
    <name evidence="3" type="ORF">VITISV_040266</name>
</gene>
<proteinExistence type="predicted"/>
<dbReference type="InterPro" id="IPR041577">
    <property type="entry name" value="RT_RNaseH_2"/>
</dbReference>
<dbReference type="EMBL" id="AM445367">
    <property type="protein sequence ID" value="CAN69635.1"/>
    <property type="molecule type" value="Genomic_DNA"/>
</dbReference>
<feature type="domain" description="Reverse transcriptase/retrotransposon-derived protein RNase H-like" evidence="2">
    <location>
        <begin position="369"/>
        <end position="448"/>
    </location>
</feature>
<dbReference type="AlphaFoldDB" id="A5B3I8"/>
<evidence type="ECO:0000259" key="2">
    <source>
        <dbReference type="Pfam" id="PF17919"/>
    </source>
</evidence>
<sequence length="556" mass="63001">MAPDAQMHSKRITDGLSVDQETELQCLVHQLQLSDEAPSISTSIVLTPSSPTTNDEYGTSLDITNMIDEAIPCDEYNNEMLMVDMSQITDDVHPETVSPLDLFEITDDVQPETTSPLYLFGVLAIEMVEDVHLVLAPGLLTVVAHDDDVFEGVTSPVVVESEHVDPSLSFDVLLGFVSCFDDVLTLSSYMDMSLFEYLLVSYDITLSAPHSSTSHIFGIDNEILQHNSDDESSSAFDSSPNDQRDMSGLDPSIVQHHLPLLPHVRPVKYKLRQLHPRWSFQVKEEIQKQLNVGFLLVVEYPEWLANVIPVPKKDDHILMAPEYMEKTSFITKCGTYCYRVMLVDLKNARATYQRATTTFFHDMMHQDVKCQHAFERIKKHLLSPPILMSLTLGCPLLLYLSVSNIALGCMLAQLDDSGNEQVVYYLSKKMLDYETSYVMTERFCLTLAELDDGLPWYHDIYQFLRLGIYPEVSMTKDKRALRQLDTQFVIYHAFADRVMREVHAGVCGPHMGGHMLALWGIDIIGKISPKSSTGHEFILVTIDYFTSGWRLLHMRD</sequence>
<dbReference type="PANTHER" id="PTHR48475:SF1">
    <property type="entry name" value="RNASE H TYPE-1 DOMAIN-CONTAINING PROTEIN"/>
    <property type="match status" value="1"/>
</dbReference>
<feature type="region of interest" description="Disordered" evidence="1">
    <location>
        <begin position="228"/>
        <end position="248"/>
    </location>
</feature>
<dbReference type="SUPFAM" id="SSF56672">
    <property type="entry name" value="DNA/RNA polymerases"/>
    <property type="match status" value="1"/>
</dbReference>
<dbReference type="Gene3D" id="3.10.10.10">
    <property type="entry name" value="HIV Type 1 Reverse Transcriptase, subunit A, domain 1"/>
    <property type="match status" value="1"/>
</dbReference>
<protein>
    <recommendedName>
        <fullName evidence="2">Reverse transcriptase/retrotransposon-derived protein RNase H-like domain-containing protein</fullName>
    </recommendedName>
</protein>
<evidence type="ECO:0000313" key="3">
    <source>
        <dbReference type="EMBL" id="CAN69635.1"/>
    </source>
</evidence>
<evidence type="ECO:0000256" key="1">
    <source>
        <dbReference type="SAM" id="MobiDB-lite"/>
    </source>
</evidence>